<accession>A0AAV7RG24</accession>
<dbReference type="Proteomes" id="UP001066276">
    <property type="component" value="Chromosome 5"/>
</dbReference>
<comment type="caution">
    <text evidence="1">The sequence shown here is derived from an EMBL/GenBank/DDBJ whole genome shotgun (WGS) entry which is preliminary data.</text>
</comment>
<name>A0AAV7RG24_PLEWA</name>
<evidence type="ECO:0000313" key="1">
    <source>
        <dbReference type="EMBL" id="KAJ1149878.1"/>
    </source>
</evidence>
<protein>
    <submittedName>
        <fullName evidence="1">Uncharacterized protein</fullName>
    </submittedName>
</protein>
<dbReference type="AlphaFoldDB" id="A0AAV7RG24"/>
<organism evidence="1 2">
    <name type="scientific">Pleurodeles waltl</name>
    <name type="common">Iberian ribbed newt</name>
    <dbReference type="NCBI Taxonomy" id="8319"/>
    <lineage>
        <taxon>Eukaryota</taxon>
        <taxon>Metazoa</taxon>
        <taxon>Chordata</taxon>
        <taxon>Craniata</taxon>
        <taxon>Vertebrata</taxon>
        <taxon>Euteleostomi</taxon>
        <taxon>Amphibia</taxon>
        <taxon>Batrachia</taxon>
        <taxon>Caudata</taxon>
        <taxon>Salamandroidea</taxon>
        <taxon>Salamandridae</taxon>
        <taxon>Pleurodelinae</taxon>
        <taxon>Pleurodeles</taxon>
    </lineage>
</organism>
<proteinExistence type="predicted"/>
<gene>
    <name evidence="1" type="ORF">NDU88_002677</name>
</gene>
<keyword evidence="2" id="KW-1185">Reference proteome</keyword>
<reference evidence="1" key="1">
    <citation type="journal article" date="2022" name="bioRxiv">
        <title>Sequencing and chromosome-scale assembly of the giantPleurodeles waltlgenome.</title>
        <authorList>
            <person name="Brown T."/>
            <person name="Elewa A."/>
            <person name="Iarovenko S."/>
            <person name="Subramanian E."/>
            <person name="Araus A.J."/>
            <person name="Petzold A."/>
            <person name="Susuki M."/>
            <person name="Suzuki K.-i.T."/>
            <person name="Hayashi T."/>
            <person name="Toyoda A."/>
            <person name="Oliveira C."/>
            <person name="Osipova E."/>
            <person name="Leigh N.D."/>
            <person name="Simon A."/>
            <person name="Yun M.H."/>
        </authorList>
    </citation>
    <scope>NUCLEOTIDE SEQUENCE</scope>
    <source>
        <strain evidence="1">20211129_DDA</strain>
        <tissue evidence="1">Liver</tissue>
    </source>
</reference>
<evidence type="ECO:0000313" key="2">
    <source>
        <dbReference type="Proteomes" id="UP001066276"/>
    </source>
</evidence>
<dbReference type="EMBL" id="JANPWB010000009">
    <property type="protein sequence ID" value="KAJ1149878.1"/>
    <property type="molecule type" value="Genomic_DNA"/>
</dbReference>
<sequence length="217" mass="24296">MATLSPERGRFRGFLPPDPSVAAAEENLPSLGVARCLLGRLESGQFVQRLGVFLLSPLLLELSRLCPQVPPPSLVLRRFLRFLRCSCLSGCSRLSCPRSGYIEKGFTDPDWFLKGLHLGQRSRMQRCEKSKLCEDGALEKKNKSSHLKSSLERLIFYYYYNIGDEVKYAGGTFFSTPFITPSTAERNRACPAPASLTGTATLFCLSRIQRDIGIYFI</sequence>